<keyword evidence="2" id="KW-0238">DNA-binding</keyword>
<evidence type="ECO:0000256" key="3">
    <source>
        <dbReference type="ARBA" id="ARBA00023163"/>
    </source>
</evidence>
<dbReference type="Proteomes" id="UP000754750">
    <property type="component" value="Unassembled WGS sequence"/>
</dbReference>
<gene>
    <name evidence="5" type="ORF">E7512_13455</name>
</gene>
<comment type="caution">
    <text evidence="5">The sequence shown here is derived from an EMBL/GenBank/DDBJ whole genome shotgun (WGS) entry which is preliminary data.</text>
</comment>
<accession>A0A928KUF7</accession>
<dbReference type="Gene3D" id="1.10.260.40">
    <property type="entry name" value="lambda repressor-like DNA-binding domains"/>
    <property type="match status" value="1"/>
</dbReference>
<sequence length="335" mass="36735">MSTIEEVAQESGVSVATVSRVINRNGRVSAVTRQKVLAAIAKLNYHPNAWGRSLRKGQSRILLILVPNITNPYYSPIVHGIEDIARHNRYQTMLCITDGIQIHTNSYFELLHNGNADGVILMDVRKDDREVSELAKGFPIVQCCEYCSDESVGHVSIDNFKAAYDMTHFLCAVGHRKIGLIGAANSFISTQQRRMGYEKALSENGVAVEPRYVTTAAGDYNFSSGVQAARTLLSLPERPTALFCISDVLALGALRAAKEMGLRVPEDLSVAGFDDVEYATMFLPMLTTVSQPCYQLGKTSCELLLEQLGGLPPRSVFLEHKIVLRDSSAGLPKIS</sequence>
<dbReference type="AlphaFoldDB" id="A0A928KUF7"/>
<dbReference type="InterPro" id="IPR010982">
    <property type="entry name" value="Lambda_DNA-bd_dom_sf"/>
</dbReference>
<evidence type="ECO:0000256" key="1">
    <source>
        <dbReference type="ARBA" id="ARBA00023015"/>
    </source>
</evidence>
<reference evidence="5" key="1">
    <citation type="submission" date="2019-04" db="EMBL/GenBank/DDBJ databases">
        <title>Evolution of Biomass-Degrading Anaerobic Consortia Revealed by Metagenomics.</title>
        <authorList>
            <person name="Peng X."/>
        </authorList>
    </citation>
    <scope>NUCLEOTIDE SEQUENCE</scope>
    <source>
        <strain evidence="5">SIG551</strain>
    </source>
</reference>
<dbReference type="InterPro" id="IPR028082">
    <property type="entry name" value="Peripla_BP_I"/>
</dbReference>
<dbReference type="PANTHER" id="PTHR30146">
    <property type="entry name" value="LACI-RELATED TRANSCRIPTIONAL REPRESSOR"/>
    <property type="match status" value="1"/>
</dbReference>
<dbReference type="GO" id="GO:0003700">
    <property type="term" value="F:DNA-binding transcription factor activity"/>
    <property type="evidence" value="ECO:0007669"/>
    <property type="project" value="TreeGrafter"/>
</dbReference>
<dbReference type="Gene3D" id="3.40.50.2300">
    <property type="match status" value="2"/>
</dbReference>
<dbReference type="CDD" id="cd06284">
    <property type="entry name" value="PBP1_LacI-like"/>
    <property type="match status" value="1"/>
</dbReference>
<dbReference type="Pfam" id="PF13377">
    <property type="entry name" value="Peripla_BP_3"/>
    <property type="match status" value="1"/>
</dbReference>
<evidence type="ECO:0000256" key="2">
    <source>
        <dbReference type="ARBA" id="ARBA00023125"/>
    </source>
</evidence>
<dbReference type="InterPro" id="IPR000843">
    <property type="entry name" value="HTH_LacI"/>
</dbReference>
<protein>
    <submittedName>
        <fullName evidence="5">LacI family transcriptional regulator</fullName>
    </submittedName>
</protein>
<keyword evidence="1" id="KW-0805">Transcription regulation</keyword>
<dbReference type="SUPFAM" id="SSF47413">
    <property type="entry name" value="lambda repressor-like DNA-binding domains"/>
    <property type="match status" value="1"/>
</dbReference>
<dbReference type="CDD" id="cd01392">
    <property type="entry name" value="HTH_LacI"/>
    <property type="match status" value="1"/>
</dbReference>
<proteinExistence type="predicted"/>
<dbReference type="PRINTS" id="PR00036">
    <property type="entry name" value="HTHLACI"/>
</dbReference>
<name>A0A928KUF7_9FIRM</name>
<evidence type="ECO:0000259" key="4">
    <source>
        <dbReference type="PROSITE" id="PS50932"/>
    </source>
</evidence>
<dbReference type="InterPro" id="IPR046335">
    <property type="entry name" value="LacI/GalR-like_sensor"/>
</dbReference>
<organism evidence="5 6">
    <name type="scientific">Faecalispora sporosphaeroides</name>
    <dbReference type="NCBI Taxonomy" id="1549"/>
    <lineage>
        <taxon>Bacteria</taxon>
        <taxon>Bacillati</taxon>
        <taxon>Bacillota</taxon>
        <taxon>Clostridia</taxon>
        <taxon>Eubacteriales</taxon>
        <taxon>Oscillospiraceae</taxon>
        <taxon>Faecalispora</taxon>
    </lineage>
</organism>
<dbReference type="EMBL" id="SVNY01000008">
    <property type="protein sequence ID" value="MBE6834559.1"/>
    <property type="molecule type" value="Genomic_DNA"/>
</dbReference>
<dbReference type="SUPFAM" id="SSF53822">
    <property type="entry name" value="Periplasmic binding protein-like I"/>
    <property type="match status" value="1"/>
</dbReference>
<dbReference type="Pfam" id="PF00356">
    <property type="entry name" value="LacI"/>
    <property type="match status" value="1"/>
</dbReference>
<dbReference type="PROSITE" id="PS00356">
    <property type="entry name" value="HTH_LACI_1"/>
    <property type="match status" value="1"/>
</dbReference>
<dbReference type="SMART" id="SM00354">
    <property type="entry name" value="HTH_LACI"/>
    <property type="match status" value="1"/>
</dbReference>
<dbReference type="RefSeq" id="WP_326840907.1">
    <property type="nucleotide sequence ID" value="NZ_SVNY01000008.1"/>
</dbReference>
<feature type="domain" description="HTH lacI-type" evidence="4">
    <location>
        <begin position="2"/>
        <end position="56"/>
    </location>
</feature>
<dbReference type="GO" id="GO:0000976">
    <property type="term" value="F:transcription cis-regulatory region binding"/>
    <property type="evidence" value="ECO:0007669"/>
    <property type="project" value="TreeGrafter"/>
</dbReference>
<evidence type="ECO:0000313" key="6">
    <source>
        <dbReference type="Proteomes" id="UP000754750"/>
    </source>
</evidence>
<keyword evidence="3" id="KW-0804">Transcription</keyword>
<dbReference type="PROSITE" id="PS50932">
    <property type="entry name" value="HTH_LACI_2"/>
    <property type="match status" value="1"/>
</dbReference>
<evidence type="ECO:0000313" key="5">
    <source>
        <dbReference type="EMBL" id="MBE6834559.1"/>
    </source>
</evidence>
<dbReference type="PANTHER" id="PTHR30146:SF109">
    <property type="entry name" value="HTH-TYPE TRANSCRIPTIONAL REGULATOR GALS"/>
    <property type="match status" value="1"/>
</dbReference>